<dbReference type="PROSITE" id="PS50600">
    <property type="entry name" value="ULP_PROTEASE"/>
    <property type="match status" value="1"/>
</dbReference>
<sequence length="338" mass="37780">MANVHLRPGADRRSSPLCDKDGVLRSGTVYKAAMTATGSSGCQFYEFVWCNRAPPRTQFFTWLLVQERIQCRVNLLMKNIILDATCEVCQEAPEDCDHLVFRCPFSAAVWATLGVDTTDCRVPKFQLSPDDINSLDANNSVNDPVINWVFKDLMSNLERNGIYDVLLMDPSLSYLMLFDPDDSAKATEAQMLSSCRLVLLPVNNNSNPDQSGGGNHWSLIVFDQWTQYGPRLLHYDSADGSNFNTADRLANMMQRHLLIGTADLMVVRTPQQGNDNNCALFVIAIAKSICSWCERAAAGGQEADWSATLFREVDDAKVAKLRIELHKRAQRQNNDEGC</sequence>
<keyword evidence="7" id="KW-1185">Reference proteome</keyword>
<dbReference type="InterPro" id="IPR038765">
    <property type="entry name" value="Papain-like_cys_pep_sf"/>
</dbReference>
<dbReference type="GO" id="GO:0006508">
    <property type="term" value="P:proteolysis"/>
    <property type="evidence" value="ECO:0007669"/>
    <property type="project" value="UniProtKB-KW"/>
</dbReference>
<evidence type="ECO:0000313" key="7">
    <source>
        <dbReference type="Proteomes" id="UP000275267"/>
    </source>
</evidence>
<name>A0A3L6ST95_PANMI</name>
<evidence type="ECO:0000256" key="3">
    <source>
        <dbReference type="ARBA" id="ARBA00022801"/>
    </source>
</evidence>
<gene>
    <name evidence="6" type="ORF">C2845_PM05G02270</name>
</gene>
<dbReference type="InterPro" id="IPR026960">
    <property type="entry name" value="RVT-Znf"/>
</dbReference>
<reference evidence="7" key="1">
    <citation type="journal article" date="2019" name="Nat. Commun.">
        <title>The genome of broomcorn millet.</title>
        <authorList>
            <person name="Zou C."/>
            <person name="Miki D."/>
            <person name="Li D."/>
            <person name="Tang Q."/>
            <person name="Xiao L."/>
            <person name="Rajput S."/>
            <person name="Deng P."/>
            <person name="Jia W."/>
            <person name="Huang R."/>
            <person name="Zhang M."/>
            <person name="Sun Y."/>
            <person name="Hu J."/>
            <person name="Fu X."/>
            <person name="Schnable P.S."/>
            <person name="Li F."/>
            <person name="Zhang H."/>
            <person name="Feng B."/>
            <person name="Zhu X."/>
            <person name="Liu R."/>
            <person name="Schnable J.C."/>
            <person name="Zhu J.-K."/>
            <person name="Zhang H."/>
        </authorList>
    </citation>
    <scope>NUCLEOTIDE SEQUENCE [LARGE SCALE GENOMIC DNA]</scope>
</reference>
<evidence type="ECO:0000256" key="2">
    <source>
        <dbReference type="ARBA" id="ARBA00022670"/>
    </source>
</evidence>
<dbReference type="EMBL" id="PQIB02000003">
    <property type="protein sequence ID" value="RLN27672.1"/>
    <property type="molecule type" value="Genomic_DNA"/>
</dbReference>
<organism evidence="6 7">
    <name type="scientific">Panicum miliaceum</name>
    <name type="common">Proso millet</name>
    <name type="synonym">Broomcorn millet</name>
    <dbReference type="NCBI Taxonomy" id="4540"/>
    <lineage>
        <taxon>Eukaryota</taxon>
        <taxon>Viridiplantae</taxon>
        <taxon>Streptophyta</taxon>
        <taxon>Embryophyta</taxon>
        <taxon>Tracheophyta</taxon>
        <taxon>Spermatophyta</taxon>
        <taxon>Magnoliopsida</taxon>
        <taxon>Liliopsida</taxon>
        <taxon>Poales</taxon>
        <taxon>Poaceae</taxon>
        <taxon>PACMAD clade</taxon>
        <taxon>Panicoideae</taxon>
        <taxon>Panicodae</taxon>
        <taxon>Paniceae</taxon>
        <taxon>Panicinae</taxon>
        <taxon>Panicum</taxon>
        <taxon>Panicum sect. Panicum</taxon>
    </lineage>
</organism>
<evidence type="ECO:0000256" key="4">
    <source>
        <dbReference type="ARBA" id="ARBA00022807"/>
    </source>
</evidence>
<dbReference type="PANTHER" id="PTHR46468">
    <property type="entry name" value="SENTRIN-SPECIFIC PROTEASE 8"/>
    <property type="match status" value="1"/>
</dbReference>
<keyword evidence="3" id="KW-0378">Hydrolase</keyword>
<evidence type="ECO:0000259" key="5">
    <source>
        <dbReference type="PROSITE" id="PS50600"/>
    </source>
</evidence>
<keyword evidence="2" id="KW-0645">Protease</keyword>
<comment type="similarity">
    <text evidence="1">Belongs to the peptidase C48 family.</text>
</comment>
<dbReference type="GO" id="GO:0019784">
    <property type="term" value="F:deNEDDylase activity"/>
    <property type="evidence" value="ECO:0007669"/>
    <property type="project" value="InterPro"/>
</dbReference>
<proteinExistence type="inferred from homology"/>
<evidence type="ECO:0000256" key="1">
    <source>
        <dbReference type="ARBA" id="ARBA00005234"/>
    </source>
</evidence>
<dbReference type="InterPro" id="IPR003653">
    <property type="entry name" value="Peptidase_C48_C"/>
</dbReference>
<dbReference type="GO" id="GO:0000338">
    <property type="term" value="P:protein deneddylation"/>
    <property type="evidence" value="ECO:0007669"/>
    <property type="project" value="TreeGrafter"/>
</dbReference>
<keyword evidence="4" id="KW-0788">Thiol protease</keyword>
<dbReference type="GO" id="GO:0008234">
    <property type="term" value="F:cysteine-type peptidase activity"/>
    <property type="evidence" value="ECO:0007669"/>
    <property type="project" value="UniProtKB-KW"/>
</dbReference>
<dbReference type="PANTHER" id="PTHR46468:SF1">
    <property type="entry name" value="SENTRIN-SPECIFIC PROTEASE 8"/>
    <property type="match status" value="1"/>
</dbReference>
<comment type="caution">
    <text evidence="6">The sequence shown here is derived from an EMBL/GenBank/DDBJ whole genome shotgun (WGS) entry which is preliminary data.</text>
</comment>
<dbReference type="InterPro" id="IPR044613">
    <property type="entry name" value="Nep1/2-like"/>
</dbReference>
<feature type="domain" description="Ubiquitin-like protease family profile" evidence="5">
    <location>
        <begin position="125"/>
        <end position="289"/>
    </location>
</feature>
<dbReference type="SUPFAM" id="SSF54001">
    <property type="entry name" value="Cysteine proteinases"/>
    <property type="match status" value="1"/>
</dbReference>
<dbReference type="Proteomes" id="UP000275267">
    <property type="component" value="Unassembled WGS sequence"/>
</dbReference>
<dbReference type="Gene3D" id="3.40.395.10">
    <property type="entry name" value="Adenoviral Proteinase, Chain A"/>
    <property type="match status" value="1"/>
</dbReference>
<dbReference type="OrthoDB" id="5065855at2759"/>
<accession>A0A3L6ST95</accession>
<dbReference type="AlphaFoldDB" id="A0A3L6ST95"/>
<dbReference type="STRING" id="4540.A0A3L6ST95"/>
<protein>
    <recommendedName>
        <fullName evidence="5">Ubiquitin-like protease family profile domain-containing protein</fullName>
    </recommendedName>
</protein>
<dbReference type="Pfam" id="PF13966">
    <property type="entry name" value="zf-RVT"/>
    <property type="match status" value="1"/>
</dbReference>
<evidence type="ECO:0000313" key="6">
    <source>
        <dbReference type="EMBL" id="RLN27672.1"/>
    </source>
</evidence>